<evidence type="ECO:0000256" key="1">
    <source>
        <dbReference type="SAM" id="Phobius"/>
    </source>
</evidence>
<protein>
    <submittedName>
        <fullName evidence="2">Uncharacterized protein</fullName>
    </submittedName>
</protein>
<comment type="caution">
    <text evidence="2">The sequence shown here is derived from an EMBL/GenBank/DDBJ whole genome shotgun (WGS) entry which is preliminary data.</text>
</comment>
<dbReference type="RefSeq" id="WP_264487713.1">
    <property type="nucleotide sequence ID" value="NZ_JAPDDT010000005.1"/>
</dbReference>
<gene>
    <name evidence="2" type="ORF">OKA05_13650</name>
</gene>
<keyword evidence="1" id="KW-0812">Transmembrane</keyword>
<feature type="transmembrane region" description="Helical" evidence="1">
    <location>
        <begin position="74"/>
        <end position="101"/>
    </location>
</feature>
<keyword evidence="1" id="KW-0472">Membrane</keyword>
<reference evidence="2 3" key="1">
    <citation type="submission" date="2022-10" db="EMBL/GenBank/DDBJ databases">
        <title>Luteolibacter arcticus strain CCTCC AB 2014275, whole genome shotgun sequencing project.</title>
        <authorList>
            <person name="Zhao G."/>
            <person name="Shen L."/>
        </authorList>
    </citation>
    <scope>NUCLEOTIDE SEQUENCE [LARGE SCALE GENOMIC DNA]</scope>
    <source>
        <strain evidence="2 3">CCTCC AB 2014275</strain>
    </source>
</reference>
<name>A0ABT3GJD3_9BACT</name>
<feature type="transmembrane region" description="Helical" evidence="1">
    <location>
        <begin position="139"/>
        <end position="159"/>
    </location>
</feature>
<sequence>MFTSPLCRLLVVLTLLAFVAAFAWLEGRGGGIRDIMAGVSLVLLAVTVARLVVEGSAFDDRAFHRTRPGGERLALRRLNGILAGLVVAIACMAAVRCWIFHLGWESAAWGAALAFVPAALLTMAIATGMSLSLQGKSSVRTVIVVLLVMPIVLTLVTLVVPYTGRWIGSAISTSWTSDLTWAGVAGAVGYGIAWTLASRWRQGSAALVVAGLTGILTQLRAIKAPLVPTPDLPVADVMIERLPPPADAKSVSESLRPRFVSEWGMKHSRIEGTVRATGLREDEFVAYDLLIQQQPSLRLVHTGSRGGMIGWGSGAGLLRNDHRFRLESNFSSLMTHLGGRLPGRPPLDDRSGQATVESWVSIPDHMDEAGVANSMWQINGVLCRVDRLGDFPVRARSSYPLDGGGNVRTWDLQQTRHEISLGLRLIQPDSPFVPKPRRESAPWSPGKEFADSLWGIMVDENGTKALMVLQGGGYYGMDRQRAFGSRWLDLWVNLYYLGNPQNWSEEEVLRSSIHLFVARPVGKVHAALPPP</sequence>
<evidence type="ECO:0000313" key="3">
    <source>
        <dbReference type="Proteomes" id="UP001320876"/>
    </source>
</evidence>
<proteinExistence type="predicted"/>
<feature type="transmembrane region" description="Helical" evidence="1">
    <location>
        <begin position="204"/>
        <end position="222"/>
    </location>
</feature>
<feature type="transmembrane region" description="Helical" evidence="1">
    <location>
        <begin position="35"/>
        <end position="53"/>
    </location>
</feature>
<accession>A0ABT3GJD3</accession>
<organism evidence="2 3">
    <name type="scientific">Luteolibacter arcticus</name>
    <dbReference type="NCBI Taxonomy" id="1581411"/>
    <lineage>
        <taxon>Bacteria</taxon>
        <taxon>Pseudomonadati</taxon>
        <taxon>Verrucomicrobiota</taxon>
        <taxon>Verrucomicrobiia</taxon>
        <taxon>Verrucomicrobiales</taxon>
        <taxon>Verrucomicrobiaceae</taxon>
        <taxon>Luteolibacter</taxon>
    </lineage>
</organism>
<feature type="transmembrane region" description="Helical" evidence="1">
    <location>
        <begin position="107"/>
        <end position="127"/>
    </location>
</feature>
<keyword evidence="3" id="KW-1185">Reference proteome</keyword>
<feature type="transmembrane region" description="Helical" evidence="1">
    <location>
        <begin position="179"/>
        <end position="197"/>
    </location>
</feature>
<evidence type="ECO:0000313" key="2">
    <source>
        <dbReference type="EMBL" id="MCW1923604.1"/>
    </source>
</evidence>
<dbReference type="Proteomes" id="UP001320876">
    <property type="component" value="Unassembled WGS sequence"/>
</dbReference>
<dbReference type="EMBL" id="JAPDDT010000005">
    <property type="protein sequence ID" value="MCW1923604.1"/>
    <property type="molecule type" value="Genomic_DNA"/>
</dbReference>
<keyword evidence="1" id="KW-1133">Transmembrane helix</keyword>